<gene>
    <name evidence="1" type="ORF">GGP82_001541</name>
</gene>
<dbReference type="EMBL" id="JANTYZ010000003">
    <property type="protein sequence ID" value="MCS3864992.1"/>
    <property type="molecule type" value="Genomic_DNA"/>
</dbReference>
<accession>A0A9X2U292</accession>
<reference evidence="1" key="1">
    <citation type="submission" date="2022-08" db="EMBL/GenBank/DDBJ databases">
        <title>Genomic Encyclopedia of Type Strains, Phase V (KMG-V): Genome sequencing to study the core and pangenomes of soil and plant-associated prokaryotes.</title>
        <authorList>
            <person name="Whitman W."/>
        </authorList>
    </citation>
    <scope>NUCLEOTIDE SEQUENCE</scope>
    <source>
        <strain evidence="1">SP2016B</strain>
    </source>
</reference>
<proteinExistence type="predicted"/>
<name>A0A9X2U292_9BACT</name>
<dbReference type="Proteomes" id="UP001155034">
    <property type="component" value="Unassembled WGS sequence"/>
</dbReference>
<organism evidence="1 2">
    <name type="scientific">Salinibacter ruber</name>
    <dbReference type="NCBI Taxonomy" id="146919"/>
    <lineage>
        <taxon>Bacteria</taxon>
        <taxon>Pseudomonadati</taxon>
        <taxon>Rhodothermota</taxon>
        <taxon>Rhodothermia</taxon>
        <taxon>Rhodothermales</taxon>
        <taxon>Salinibacteraceae</taxon>
        <taxon>Salinibacter</taxon>
    </lineage>
</organism>
<evidence type="ECO:0000313" key="2">
    <source>
        <dbReference type="Proteomes" id="UP001155034"/>
    </source>
</evidence>
<evidence type="ECO:0000313" key="1">
    <source>
        <dbReference type="EMBL" id="MCS3864992.1"/>
    </source>
</evidence>
<sequence length="63" mass="7001">MTPGKRVASAAFLTARCTAESERWWRRTAPLRGSSERVVEGNTYCQRHSVFAFGCFSAMASGR</sequence>
<dbReference type="AlphaFoldDB" id="A0A9X2U292"/>
<comment type="caution">
    <text evidence="1">The sequence shown here is derived from an EMBL/GenBank/DDBJ whole genome shotgun (WGS) entry which is preliminary data.</text>
</comment>
<protein>
    <submittedName>
        <fullName evidence="1">Uncharacterized protein</fullName>
    </submittedName>
</protein>